<accession>A0A0N7KIA1</accession>
<evidence type="ECO:0000313" key="2">
    <source>
        <dbReference type="Proteomes" id="UP000059680"/>
    </source>
</evidence>
<organism evidence="1 2">
    <name type="scientific">Oryza sativa subsp. japonica</name>
    <name type="common">Rice</name>
    <dbReference type="NCBI Taxonomy" id="39947"/>
    <lineage>
        <taxon>Eukaryota</taxon>
        <taxon>Viridiplantae</taxon>
        <taxon>Streptophyta</taxon>
        <taxon>Embryophyta</taxon>
        <taxon>Tracheophyta</taxon>
        <taxon>Spermatophyta</taxon>
        <taxon>Magnoliopsida</taxon>
        <taxon>Liliopsida</taxon>
        <taxon>Poales</taxon>
        <taxon>Poaceae</taxon>
        <taxon>BOP clade</taxon>
        <taxon>Oryzoideae</taxon>
        <taxon>Oryzeae</taxon>
        <taxon>Oryzinae</taxon>
        <taxon>Oryza</taxon>
        <taxon>Oryza sativa</taxon>
    </lineage>
</organism>
<gene>
    <name evidence="1" type="ordered locus">Os03g0816150</name>
    <name evidence="1" type="ORF">OSNPB_030816150</name>
</gene>
<sequence length="57" mass="5936">MWPATVLCVQLPVEAGSASAVAGERRWWQLAATAADGGARRWLPLCSGGARAEVAGR</sequence>
<reference evidence="1 2" key="3">
    <citation type="journal article" date="2013" name="Rice">
        <title>Improvement of the Oryza sativa Nipponbare reference genome using next generation sequence and optical map data.</title>
        <authorList>
            <person name="Kawahara Y."/>
            <person name="de la Bastide M."/>
            <person name="Hamilton J.P."/>
            <person name="Kanamori H."/>
            <person name="McCombie W.R."/>
            <person name="Ouyang S."/>
            <person name="Schwartz D.C."/>
            <person name="Tanaka T."/>
            <person name="Wu J."/>
            <person name="Zhou S."/>
            <person name="Childs K.L."/>
            <person name="Davidson R.M."/>
            <person name="Lin H."/>
            <person name="Quesada-Ocampo L."/>
            <person name="Vaillancourt B."/>
            <person name="Sakai H."/>
            <person name="Lee S.S."/>
            <person name="Kim J."/>
            <person name="Numa H."/>
            <person name="Itoh T."/>
            <person name="Buell C.R."/>
            <person name="Matsumoto T."/>
        </authorList>
    </citation>
    <scope>NUCLEOTIDE SEQUENCE [LARGE SCALE GENOMIC DNA]</scope>
    <source>
        <strain evidence="2">cv. Nipponbare</strain>
    </source>
</reference>
<evidence type="ECO:0000313" key="1">
    <source>
        <dbReference type="EMBL" id="BAS87041.1"/>
    </source>
</evidence>
<keyword evidence="2" id="KW-1185">Reference proteome</keyword>
<reference evidence="2" key="1">
    <citation type="journal article" date="2005" name="Nature">
        <title>The map-based sequence of the rice genome.</title>
        <authorList>
            <consortium name="International rice genome sequencing project (IRGSP)"/>
            <person name="Matsumoto T."/>
            <person name="Wu J."/>
            <person name="Kanamori H."/>
            <person name="Katayose Y."/>
            <person name="Fujisawa M."/>
            <person name="Namiki N."/>
            <person name="Mizuno H."/>
            <person name="Yamamoto K."/>
            <person name="Antonio B.A."/>
            <person name="Baba T."/>
            <person name="Sakata K."/>
            <person name="Nagamura Y."/>
            <person name="Aoki H."/>
            <person name="Arikawa K."/>
            <person name="Arita K."/>
            <person name="Bito T."/>
            <person name="Chiden Y."/>
            <person name="Fujitsuka N."/>
            <person name="Fukunaka R."/>
            <person name="Hamada M."/>
            <person name="Harada C."/>
            <person name="Hayashi A."/>
            <person name="Hijishita S."/>
            <person name="Honda M."/>
            <person name="Hosokawa S."/>
            <person name="Ichikawa Y."/>
            <person name="Idonuma A."/>
            <person name="Iijima M."/>
            <person name="Ikeda M."/>
            <person name="Ikeno M."/>
            <person name="Ito K."/>
            <person name="Ito S."/>
            <person name="Ito T."/>
            <person name="Ito Y."/>
            <person name="Ito Y."/>
            <person name="Iwabuchi A."/>
            <person name="Kamiya K."/>
            <person name="Karasawa W."/>
            <person name="Kurita K."/>
            <person name="Katagiri S."/>
            <person name="Kikuta A."/>
            <person name="Kobayashi H."/>
            <person name="Kobayashi N."/>
            <person name="Machita K."/>
            <person name="Maehara T."/>
            <person name="Masukawa M."/>
            <person name="Mizubayashi T."/>
            <person name="Mukai Y."/>
            <person name="Nagasaki H."/>
            <person name="Nagata Y."/>
            <person name="Naito S."/>
            <person name="Nakashima M."/>
            <person name="Nakama Y."/>
            <person name="Nakamichi Y."/>
            <person name="Nakamura M."/>
            <person name="Meguro A."/>
            <person name="Negishi M."/>
            <person name="Ohta I."/>
            <person name="Ohta T."/>
            <person name="Okamoto M."/>
            <person name="Ono N."/>
            <person name="Saji S."/>
            <person name="Sakaguchi M."/>
            <person name="Sakai K."/>
            <person name="Shibata M."/>
            <person name="Shimokawa T."/>
            <person name="Song J."/>
            <person name="Takazaki Y."/>
            <person name="Terasawa K."/>
            <person name="Tsugane M."/>
            <person name="Tsuji K."/>
            <person name="Ueda S."/>
            <person name="Waki K."/>
            <person name="Yamagata H."/>
            <person name="Yamamoto M."/>
            <person name="Yamamoto S."/>
            <person name="Yamane H."/>
            <person name="Yoshiki S."/>
            <person name="Yoshihara R."/>
            <person name="Yukawa K."/>
            <person name="Zhong H."/>
            <person name="Yano M."/>
            <person name="Yuan Q."/>
            <person name="Ouyang S."/>
            <person name="Liu J."/>
            <person name="Jones K.M."/>
            <person name="Gansberger K."/>
            <person name="Moffat K."/>
            <person name="Hill J."/>
            <person name="Bera J."/>
            <person name="Fadrosh D."/>
            <person name="Jin S."/>
            <person name="Johri S."/>
            <person name="Kim M."/>
            <person name="Overton L."/>
            <person name="Reardon M."/>
            <person name="Tsitrin T."/>
            <person name="Vuong H."/>
            <person name="Weaver B."/>
            <person name="Ciecko A."/>
            <person name="Tallon L."/>
            <person name="Jackson J."/>
            <person name="Pai G."/>
            <person name="Aken S.V."/>
            <person name="Utterback T."/>
            <person name="Reidmuller S."/>
            <person name="Feldblyum T."/>
            <person name="Hsiao J."/>
            <person name="Zismann V."/>
            <person name="Iobst S."/>
            <person name="de Vazeille A.R."/>
            <person name="Buell C.R."/>
            <person name="Ying K."/>
            <person name="Li Y."/>
            <person name="Lu T."/>
            <person name="Huang Y."/>
            <person name="Zhao Q."/>
            <person name="Feng Q."/>
            <person name="Zhang L."/>
            <person name="Zhu J."/>
            <person name="Weng Q."/>
            <person name="Mu J."/>
            <person name="Lu Y."/>
            <person name="Fan D."/>
            <person name="Liu Y."/>
            <person name="Guan J."/>
            <person name="Zhang Y."/>
            <person name="Yu S."/>
            <person name="Liu X."/>
            <person name="Zhang Y."/>
            <person name="Hong G."/>
            <person name="Han B."/>
            <person name="Choisne N."/>
            <person name="Demange N."/>
            <person name="Orjeda G."/>
            <person name="Samain S."/>
            <person name="Cattolico L."/>
            <person name="Pelletier E."/>
            <person name="Couloux A."/>
            <person name="Segurens B."/>
            <person name="Wincker P."/>
            <person name="D'Hont A."/>
            <person name="Scarpelli C."/>
            <person name="Weissenbach J."/>
            <person name="Salanoubat M."/>
            <person name="Quetier F."/>
            <person name="Yu Y."/>
            <person name="Kim H.R."/>
            <person name="Rambo T."/>
            <person name="Currie J."/>
            <person name="Collura K."/>
            <person name="Luo M."/>
            <person name="Yang T."/>
            <person name="Ammiraju J.S.S."/>
            <person name="Engler F."/>
            <person name="Soderlund C."/>
            <person name="Wing R.A."/>
            <person name="Palmer L.E."/>
            <person name="de la Bastide M."/>
            <person name="Spiegel L."/>
            <person name="Nascimento L."/>
            <person name="Zutavern T."/>
            <person name="O'Shaughnessy A."/>
            <person name="Dike S."/>
            <person name="Dedhia N."/>
            <person name="Preston R."/>
            <person name="Balija V."/>
            <person name="McCombie W.R."/>
            <person name="Chow T."/>
            <person name="Chen H."/>
            <person name="Chung M."/>
            <person name="Chen C."/>
            <person name="Shaw J."/>
            <person name="Wu H."/>
            <person name="Hsiao K."/>
            <person name="Chao Y."/>
            <person name="Chu M."/>
            <person name="Cheng C."/>
            <person name="Hour A."/>
            <person name="Lee P."/>
            <person name="Lin S."/>
            <person name="Lin Y."/>
            <person name="Liou J."/>
            <person name="Liu S."/>
            <person name="Hsing Y."/>
            <person name="Raghuvanshi S."/>
            <person name="Mohanty A."/>
            <person name="Bharti A.K."/>
            <person name="Gaur A."/>
            <person name="Gupta V."/>
            <person name="Kumar D."/>
            <person name="Ravi V."/>
            <person name="Vij S."/>
            <person name="Kapur A."/>
            <person name="Khurana P."/>
            <person name="Khurana P."/>
            <person name="Khurana J.P."/>
            <person name="Tyagi A.K."/>
            <person name="Gaikwad K."/>
            <person name="Singh A."/>
            <person name="Dalal V."/>
            <person name="Srivastava S."/>
            <person name="Dixit A."/>
            <person name="Pal A.K."/>
            <person name="Ghazi I.A."/>
            <person name="Yadav M."/>
            <person name="Pandit A."/>
            <person name="Bhargava A."/>
            <person name="Sureshbabu K."/>
            <person name="Batra K."/>
            <person name="Sharma T.R."/>
            <person name="Mohapatra T."/>
            <person name="Singh N.K."/>
            <person name="Messing J."/>
            <person name="Nelson A.B."/>
            <person name="Fuks G."/>
            <person name="Kavchok S."/>
            <person name="Keizer G."/>
            <person name="Linton E."/>
            <person name="Llaca V."/>
            <person name="Song R."/>
            <person name="Tanyolac B."/>
            <person name="Young S."/>
            <person name="Ho-Il K."/>
            <person name="Hahn J.H."/>
            <person name="Sangsakoo G."/>
            <person name="Vanavichit A."/>
            <person name="de Mattos Luiz.A.T."/>
            <person name="Zimmer P.D."/>
            <person name="Malone G."/>
            <person name="Dellagostin O."/>
            <person name="de Oliveira A.C."/>
            <person name="Bevan M."/>
            <person name="Bancroft I."/>
            <person name="Minx P."/>
            <person name="Cordum H."/>
            <person name="Wilson R."/>
            <person name="Cheng Z."/>
            <person name="Jin W."/>
            <person name="Jiang J."/>
            <person name="Leong S.A."/>
            <person name="Iwama H."/>
            <person name="Gojobori T."/>
            <person name="Itoh T."/>
            <person name="Niimura Y."/>
            <person name="Fujii Y."/>
            <person name="Habara T."/>
            <person name="Sakai H."/>
            <person name="Sato Y."/>
            <person name="Wilson G."/>
            <person name="Kumar K."/>
            <person name="McCouch S."/>
            <person name="Juretic N."/>
            <person name="Hoen D."/>
            <person name="Wright S."/>
            <person name="Bruskiewich R."/>
            <person name="Bureau T."/>
            <person name="Miyao A."/>
            <person name="Hirochika H."/>
            <person name="Nishikawa T."/>
            <person name="Kadowaki K."/>
            <person name="Sugiura M."/>
            <person name="Burr B."/>
            <person name="Sasaki T."/>
        </authorList>
    </citation>
    <scope>NUCLEOTIDE SEQUENCE [LARGE SCALE GENOMIC DNA]</scope>
    <source>
        <strain evidence="2">cv. Nipponbare</strain>
    </source>
</reference>
<protein>
    <submittedName>
        <fullName evidence="1">Os03g0816150 protein</fullName>
    </submittedName>
</protein>
<reference evidence="1 2" key="2">
    <citation type="journal article" date="2013" name="Plant Cell Physiol.">
        <title>Rice Annotation Project Database (RAP-DB): an integrative and interactive database for rice genomics.</title>
        <authorList>
            <person name="Sakai H."/>
            <person name="Lee S.S."/>
            <person name="Tanaka T."/>
            <person name="Numa H."/>
            <person name="Kim J."/>
            <person name="Kawahara Y."/>
            <person name="Wakimoto H."/>
            <person name="Yang C.C."/>
            <person name="Iwamoto M."/>
            <person name="Abe T."/>
            <person name="Yamada Y."/>
            <person name="Muto A."/>
            <person name="Inokuchi H."/>
            <person name="Ikemura T."/>
            <person name="Matsumoto T."/>
            <person name="Sasaki T."/>
            <person name="Itoh T."/>
        </authorList>
    </citation>
    <scope>NUCLEOTIDE SEQUENCE [LARGE SCALE GENOMIC DNA]</scope>
    <source>
        <strain evidence="2">cv. Nipponbare</strain>
    </source>
</reference>
<dbReference type="Proteomes" id="UP000059680">
    <property type="component" value="Chromosome 3"/>
</dbReference>
<dbReference type="PaxDb" id="39947-A0A0N7KIA1"/>
<proteinExistence type="predicted"/>
<dbReference type="Gramene" id="Os03t0816150-00">
    <property type="protein sequence ID" value="Os03t0816150-00"/>
    <property type="gene ID" value="Os03g0816150"/>
</dbReference>
<name>A0A0N7KIA1_ORYSJ</name>
<dbReference type="InParanoid" id="A0A0N7KIA1"/>
<dbReference type="AlphaFoldDB" id="A0A0N7KIA1"/>
<dbReference type="EMBL" id="AP014959">
    <property type="protein sequence ID" value="BAS87041.1"/>
    <property type="molecule type" value="Genomic_DNA"/>
</dbReference>